<accession>A0A0L0SJ46</accession>
<name>A0A0L0SJ46_ALLM3</name>
<dbReference type="PANTHER" id="PTHR21664">
    <property type="entry name" value="CHRONIC MYELOGENOUS LEUKEMIA TUMOR ANTIGEN 66"/>
    <property type="match status" value="1"/>
</dbReference>
<dbReference type="InterPro" id="IPR008978">
    <property type="entry name" value="HSP20-like_chaperone"/>
</dbReference>
<feature type="region of interest" description="Disordered" evidence="6">
    <location>
        <begin position="299"/>
        <end position="329"/>
    </location>
</feature>
<protein>
    <recommendedName>
        <fullName evidence="3">NudC domain-containing protein 1</fullName>
    </recommendedName>
</protein>
<evidence type="ECO:0000256" key="2">
    <source>
        <dbReference type="ARBA" id="ARBA00004496"/>
    </source>
</evidence>
<keyword evidence="5" id="KW-0539">Nucleus</keyword>
<evidence type="ECO:0000313" key="8">
    <source>
        <dbReference type="EMBL" id="KNE62405.1"/>
    </source>
</evidence>
<dbReference type="InterPro" id="IPR007052">
    <property type="entry name" value="CS_dom"/>
</dbReference>
<keyword evidence="4" id="KW-0963">Cytoplasm</keyword>
<dbReference type="InterPro" id="IPR037895">
    <property type="entry name" value="NUDCD1"/>
</dbReference>
<reference evidence="9" key="2">
    <citation type="submission" date="2009-11" db="EMBL/GenBank/DDBJ databases">
        <title>The Genome Sequence of Allomyces macrogynus strain ATCC 38327.</title>
        <authorList>
            <consortium name="The Broad Institute Genome Sequencing Platform"/>
            <person name="Russ C."/>
            <person name="Cuomo C."/>
            <person name="Shea T."/>
            <person name="Young S.K."/>
            <person name="Zeng Q."/>
            <person name="Koehrsen M."/>
            <person name="Haas B."/>
            <person name="Borodovsky M."/>
            <person name="Guigo R."/>
            <person name="Alvarado L."/>
            <person name="Berlin A."/>
            <person name="Borenstein D."/>
            <person name="Chen Z."/>
            <person name="Engels R."/>
            <person name="Freedman E."/>
            <person name="Gellesch M."/>
            <person name="Goldberg J."/>
            <person name="Griggs A."/>
            <person name="Gujja S."/>
            <person name="Heiman D."/>
            <person name="Hepburn T."/>
            <person name="Howarth C."/>
            <person name="Jen D."/>
            <person name="Larson L."/>
            <person name="Lewis B."/>
            <person name="Mehta T."/>
            <person name="Park D."/>
            <person name="Pearson M."/>
            <person name="Roberts A."/>
            <person name="Saif S."/>
            <person name="Shenoy N."/>
            <person name="Sisk P."/>
            <person name="Stolte C."/>
            <person name="Sykes S."/>
            <person name="Walk T."/>
            <person name="White J."/>
            <person name="Yandava C."/>
            <person name="Burger G."/>
            <person name="Gray M.W."/>
            <person name="Holland P.W.H."/>
            <person name="King N."/>
            <person name="Lang F.B.F."/>
            <person name="Roger A.J."/>
            <person name="Ruiz-Trillo I."/>
            <person name="Lander E."/>
            <person name="Nusbaum C."/>
        </authorList>
    </citation>
    <scope>NUCLEOTIDE SEQUENCE [LARGE SCALE GENOMIC DNA]</scope>
    <source>
        <strain evidence="9">ATCC 38327</strain>
    </source>
</reference>
<dbReference type="GO" id="GO:0005737">
    <property type="term" value="C:cytoplasm"/>
    <property type="evidence" value="ECO:0007669"/>
    <property type="project" value="UniProtKB-SubCell"/>
</dbReference>
<dbReference type="Proteomes" id="UP000054350">
    <property type="component" value="Unassembled WGS sequence"/>
</dbReference>
<evidence type="ECO:0000256" key="3">
    <source>
        <dbReference type="ARBA" id="ARBA00018915"/>
    </source>
</evidence>
<dbReference type="EMBL" id="GG745340">
    <property type="protein sequence ID" value="KNE62405.1"/>
    <property type="molecule type" value="Genomic_DNA"/>
</dbReference>
<dbReference type="GO" id="GO:0005634">
    <property type="term" value="C:nucleus"/>
    <property type="evidence" value="ECO:0007669"/>
    <property type="project" value="UniProtKB-SubCell"/>
</dbReference>
<feature type="domain" description="CS" evidence="7">
    <location>
        <begin position="338"/>
        <end position="437"/>
    </location>
</feature>
<reference evidence="8 9" key="1">
    <citation type="submission" date="2009-11" db="EMBL/GenBank/DDBJ databases">
        <title>Annotation of Allomyces macrogynus ATCC 38327.</title>
        <authorList>
            <consortium name="The Broad Institute Genome Sequencing Platform"/>
            <person name="Russ C."/>
            <person name="Cuomo C."/>
            <person name="Burger G."/>
            <person name="Gray M.W."/>
            <person name="Holland P.W.H."/>
            <person name="King N."/>
            <person name="Lang F.B.F."/>
            <person name="Roger A.J."/>
            <person name="Ruiz-Trillo I."/>
            <person name="Young S.K."/>
            <person name="Zeng Q."/>
            <person name="Gargeya S."/>
            <person name="Fitzgerald M."/>
            <person name="Haas B."/>
            <person name="Abouelleil A."/>
            <person name="Alvarado L."/>
            <person name="Arachchi H.M."/>
            <person name="Berlin A."/>
            <person name="Chapman S.B."/>
            <person name="Gearin G."/>
            <person name="Goldberg J."/>
            <person name="Griggs A."/>
            <person name="Gujja S."/>
            <person name="Hansen M."/>
            <person name="Heiman D."/>
            <person name="Howarth C."/>
            <person name="Larimer J."/>
            <person name="Lui A."/>
            <person name="MacDonald P.J.P."/>
            <person name="McCowen C."/>
            <person name="Montmayeur A."/>
            <person name="Murphy C."/>
            <person name="Neiman D."/>
            <person name="Pearson M."/>
            <person name="Priest M."/>
            <person name="Roberts A."/>
            <person name="Saif S."/>
            <person name="Shea T."/>
            <person name="Sisk P."/>
            <person name="Stolte C."/>
            <person name="Sykes S."/>
            <person name="Wortman J."/>
            <person name="Nusbaum C."/>
            <person name="Birren B."/>
        </authorList>
    </citation>
    <scope>NUCLEOTIDE SEQUENCE [LARGE SCALE GENOMIC DNA]</scope>
    <source>
        <strain evidence="8 9">ATCC 38327</strain>
    </source>
</reference>
<organism evidence="8 9">
    <name type="scientific">Allomyces macrogynus (strain ATCC 38327)</name>
    <name type="common">Allomyces javanicus var. macrogynus</name>
    <dbReference type="NCBI Taxonomy" id="578462"/>
    <lineage>
        <taxon>Eukaryota</taxon>
        <taxon>Fungi</taxon>
        <taxon>Fungi incertae sedis</taxon>
        <taxon>Blastocladiomycota</taxon>
        <taxon>Blastocladiomycetes</taxon>
        <taxon>Blastocladiales</taxon>
        <taxon>Blastocladiaceae</taxon>
        <taxon>Allomyces</taxon>
    </lineage>
</organism>
<dbReference type="STRING" id="578462.A0A0L0SJ46"/>
<dbReference type="SUPFAM" id="SSF49764">
    <property type="entry name" value="HSP20-like chaperones"/>
    <property type="match status" value="1"/>
</dbReference>
<evidence type="ECO:0000313" key="9">
    <source>
        <dbReference type="Proteomes" id="UP000054350"/>
    </source>
</evidence>
<evidence type="ECO:0000256" key="5">
    <source>
        <dbReference type="ARBA" id="ARBA00023242"/>
    </source>
</evidence>
<dbReference type="Pfam" id="PF04969">
    <property type="entry name" value="CS"/>
    <property type="match status" value="1"/>
</dbReference>
<proteinExistence type="predicted"/>
<comment type="subcellular location">
    <subcellularLocation>
        <location evidence="2">Cytoplasm</location>
    </subcellularLocation>
    <subcellularLocation>
        <location evidence="1">Nucleus</location>
    </subcellularLocation>
</comment>
<evidence type="ECO:0000259" key="7">
    <source>
        <dbReference type="PROSITE" id="PS51203"/>
    </source>
</evidence>
<dbReference type="VEuPathDB" id="FungiDB:AMAG_07627"/>
<evidence type="ECO:0000256" key="1">
    <source>
        <dbReference type="ARBA" id="ARBA00004123"/>
    </source>
</evidence>
<gene>
    <name evidence="8" type="ORF">AMAG_07627</name>
</gene>
<dbReference type="CDD" id="cd06467">
    <property type="entry name" value="p23_NUDC_like"/>
    <property type="match status" value="1"/>
</dbReference>
<dbReference type="AlphaFoldDB" id="A0A0L0SJ46"/>
<dbReference type="PANTHER" id="PTHR21664:SF1">
    <property type="entry name" value="NUDC DOMAIN-CONTAINING PROTEIN 1"/>
    <property type="match status" value="1"/>
</dbReference>
<keyword evidence="9" id="KW-1185">Reference proteome</keyword>
<evidence type="ECO:0000256" key="4">
    <source>
        <dbReference type="ARBA" id="ARBA00022490"/>
    </source>
</evidence>
<dbReference type="PROSITE" id="PS51203">
    <property type="entry name" value="CS"/>
    <property type="match status" value="1"/>
</dbReference>
<sequence length="647" mass="70171">MTGQTGASISCDELRPQRTLLDPNFEGYKLAFLHQNPRARVDHVANLSGTPLSLGELDRQWRPSDAKAHTSFSYAMAAARMAANNLLEVEIGAGERRLVYLDADWRVNLCCPNGQLDCAIPLVEPIVTAQARQHALFPSMIAARPVSGDPASSSRLLCSDGMGSLFIIDLSIRAVTATFHQPDPFVLLDAIVALSNDALCLTVILYTVSEDTLPRDSASTASVQQRARPTTRFHGTQLMFDLPTTTPMDVDGASPSIPVLHPTRSTNLWTSRAHPHFASLTPNGTVIAGSNAPLARVAAAPTTTDDEATPEWRPSSDPGAPTPATAPAPSSASTVFQCAHFAYMWTQTDTDVTVHITLAARVTPRQIQCRFTPSRISLVVKDLQLSPTETAQTVAILDGAPWARIVPDDCVWTLEQQTYLVLHLEKAEARTRWTHVLDVDDGRLETVDPSELAGMREALAKYTSQMEDAAAALRDRAVPAGTQGGTTSFMQDHEDIDLEMDEPTLCVARIKADGSEAASVATGLHQYLCPAWPRGACLKHDVDGTVYSLDELEHVYSAPAFGYVQASKREKRLAVATRWFVVLAEAKHHVYVYMVPASTKEHRATQYMVEIGDGEVAGLTPVRGDNGEAHGFAVATTKGLYIVHLPL</sequence>
<dbReference type="Gene3D" id="2.60.40.790">
    <property type="match status" value="1"/>
</dbReference>
<dbReference type="eggNOG" id="KOG4379">
    <property type="taxonomic scope" value="Eukaryota"/>
</dbReference>
<dbReference type="OrthoDB" id="428655at2759"/>
<evidence type="ECO:0000256" key="6">
    <source>
        <dbReference type="SAM" id="MobiDB-lite"/>
    </source>
</evidence>